<evidence type="ECO:0000313" key="5">
    <source>
        <dbReference type="Proteomes" id="UP000748308"/>
    </source>
</evidence>
<sequence length="723" mass="77670">MSAGATVVDVLLLAAGFGTRLRPLTLQRPKALLPLLGLPLLEHHLRRFLDDPLVGRVVVNGHHLADQLQAFIDAHPRRARLRFSPEPAILGTGGALAGAAALLASDPLLVQNADALFPVPPAEALAFHRARGCLATMILARSPLWPNVQVEGDRVTRIARGERLDQAFTFTGCYLISRDATAAIPRQSFHDIRDTFDRLIAVGDLAAFVWPAQGEGPLLDVGTPEAYLEAHRLCAGGGARRYGIASAAADGPPTKPARASGGYGFVAPSAIVGEGCRIDESLVLDGAIVVAGSVLRRAIVGPGARAEGWVENRVVTTLGERPIQDADEALASFARRVLALSAGPPGEARGGADAPPAEGGEPLLTRLAGDGSPRRIYRARFLGVRAVAVANPPPPARPRPDENEGFLAVREYLEGRGVRVPRLYAADLDAGMLLLEDLGDLRLYERVQELGWGRRSSSAAHEESYRQAIRFLTAMQSPGRPPFSLAAVPNPPYTEGFILEHEARYFHDELVRGFAGVDHDFGEITGECRALARAALSGIDRTTGIDRTRRPDAEAGGCGAWNDLNHAEAILAGLTFMHRDYQSRNLMLAAGGLAVIDFQGARWGPPEYDLASLLFDPYARMPGEVRERLIRFYCAAASAAGVPGIPTEPSAAWRGRLLAHAANRLMQALGAFAKLGVRLGRPGFREHIPAALEALGDCLERLEAHPRLLRLVREIRLTTARML</sequence>
<dbReference type="EMBL" id="VGIY01000016">
    <property type="protein sequence ID" value="MBM3316484.1"/>
    <property type="molecule type" value="Genomic_DNA"/>
</dbReference>
<dbReference type="Gene3D" id="2.160.10.10">
    <property type="entry name" value="Hexapeptide repeat proteins"/>
    <property type="match status" value="1"/>
</dbReference>
<dbReference type="Proteomes" id="UP000748308">
    <property type="component" value="Unassembled WGS sequence"/>
</dbReference>
<protein>
    <submittedName>
        <fullName evidence="4">Phosphotransferase</fullName>
    </submittedName>
</protein>
<organism evidence="4 5">
    <name type="scientific">Eiseniibacteriota bacterium</name>
    <dbReference type="NCBI Taxonomy" id="2212470"/>
    <lineage>
        <taxon>Bacteria</taxon>
        <taxon>Candidatus Eiseniibacteriota</taxon>
    </lineage>
</organism>
<dbReference type="SUPFAM" id="SSF56112">
    <property type="entry name" value="Protein kinase-like (PK-like)"/>
    <property type="match status" value="1"/>
</dbReference>
<reference evidence="4" key="1">
    <citation type="submission" date="2019-03" db="EMBL/GenBank/DDBJ databases">
        <title>Lake Tanganyika Metagenome-Assembled Genomes (MAGs).</title>
        <authorList>
            <person name="Tran P."/>
        </authorList>
    </citation>
    <scope>NUCLEOTIDE SEQUENCE</scope>
    <source>
        <strain evidence="4">M_DeepCast_400m_m2_100</strain>
    </source>
</reference>
<dbReference type="InterPro" id="IPR011009">
    <property type="entry name" value="Kinase-like_dom_sf"/>
</dbReference>
<dbReference type="Gene3D" id="3.30.200.20">
    <property type="entry name" value="Phosphorylase Kinase, domain 1"/>
    <property type="match status" value="1"/>
</dbReference>
<name>A0A938BKX9_UNCEI</name>
<feature type="compositionally biased region" description="Low complexity" evidence="1">
    <location>
        <begin position="344"/>
        <end position="362"/>
    </location>
</feature>
<dbReference type="Pfam" id="PF01636">
    <property type="entry name" value="APH"/>
    <property type="match status" value="1"/>
</dbReference>
<dbReference type="Gene3D" id="3.90.550.10">
    <property type="entry name" value="Spore Coat Polysaccharide Biosynthesis Protein SpsA, Chain A"/>
    <property type="match status" value="1"/>
</dbReference>
<evidence type="ECO:0000256" key="1">
    <source>
        <dbReference type="SAM" id="MobiDB-lite"/>
    </source>
</evidence>
<evidence type="ECO:0000259" key="3">
    <source>
        <dbReference type="Pfam" id="PF01636"/>
    </source>
</evidence>
<dbReference type="Gene3D" id="3.90.1200.10">
    <property type="match status" value="1"/>
</dbReference>
<accession>A0A938BKX9</accession>
<dbReference type="SUPFAM" id="SSF53448">
    <property type="entry name" value="Nucleotide-diphospho-sugar transferases"/>
    <property type="match status" value="1"/>
</dbReference>
<evidence type="ECO:0000259" key="2">
    <source>
        <dbReference type="Pfam" id="PF00483"/>
    </source>
</evidence>
<gene>
    <name evidence="4" type="ORF">FJY75_01400</name>
</gene>
<proteinExistence type="predicted"/>
<dbReference type="InterPro" id="IPR029044">
    <property type="entry name" value="Nucleotide-diphossugar_trans"/>
</dbReference>
<dbReference type="InterPro" id="IPR005835">
    <property type="entry name" value="NTP_transferase_dom"/>
</dbReference>
<feature type="domain" description="Nucleotidyl transferase" evidence="2">
    <location>
        <begin position="11"/>
        <end position="231"/>
    </location>
</feature>
<dbReference type="InterPro" id="IPR050486">
    <property type="entry name" value="Mannose-1P_guanyltransferase"/>
</dbReference>
<evidence type="ECO:0000313" key="4">
    <source>
        <dbReference type="EMBL" id="MBM3316484.1"/>
    </source>
</evidence>
<dbReference type="Pfam" id="PF00483">
    <property type="entry name" value="NTP_transferase"/>
    <property type="match status" value="1"/>
</dbReference>
<comment type="caution">
    <text evidence="4">The sequence shown here is derived from an EMBL/GenBank/DDBJ whole genome shotgun (WGS) entry which is preliminary data.</text>
</comment>
<dbReference type="AlphaFoldDB" id="A0A938BKX9"/>
<feature type="region of interest" description="Disordered" evidence="1">
    <location>
        <begin position="344"/>
        <end position="365"/>
    </location>
</feature>
<dbReference type="InterPro" id="IPR002575">
    <property type="entry name" value="Aminoglycoside_PTrfase"/>
</dbReference>
<feature type="domain" description="Aminoglycoside phosphotransferase" evidence="3">
    <location>
        <begin position="393"/>
        <end position="636"/>
    </location>
</feature>
<dbReference type="PANTHER" id="PTHR22572">
    <property type="entry name" value="SUGAR-1-PHOSPHATE GUANYL TRANSFERASE"/>
    <property type="match status" value="1"/>
</dbReference>